<evidence type="ECO:0000313" key="7">
    <source>
        <dbReference type="EMBL" id="AOW00287.1"/>
    </source>
</evidence>
<dbReference type="InterPro" id="IPR020719">
    <property type="entry name" value="RNA3'_term_phos_cycl-like_CS"/>
</dbReference>
<evidence type="ECO:0000313" key="10">
    <source>
        <dbReference type="Proteomes" id="UP000256601"/>
    </source>
</evidence>
<evidence type="ECO:0000256" key="1">
    <source>
        <dbReference type="ARBA" id="ARBA00004604"/>
    </source>
</evidence>
<evidence type="ECO:0000313" key="8">
    <source>
        <dbReference type="EMBL" id="RDW25129.1"/>
    </source>
</evidence>
<comment type="similarity">
    <text evidence="2">Belongs to the RNA 3'-terminal cyclase family. Type 2 subfamily.</text>
</comment>
<dbReference type="VEuPathDB" id="FungiDB:YALI1_A05571g"/>
<dbReference type="Gene3D" id="3.65.10.20">
    <property type="entry name" value="RNA 3'-terminal phosphate cyclase domain"/>
    <property type="match status" value="1"/>
</dbReference>
<dbReference type="OMA" id="YTDQNKG"/>
<dbReference type="Gene3D" id="3.30.360.20">
    <property type="entry name" value="RNA 3'-terminal phosphate cyclase, insert domain"/>
    <property type="match status" value="1"/>
</dbReference>
<evidence type="ECO:0000259" key="6">
    <source>
        <dbReference type="Pfam" id="PF05189"/>
    </source>
</evidence>
<reference evidence="7 9" key="1">
    <citation type="journal article" date="2016" name="PLoS ONE">
        <title>Sequence Assembly of Yarrowia lipolytica Strain W29/CLIB89 Shows Transposable Element Diversity.</title>
        <authorList>
            <person name="Magnan C."/>
            <person name="Yu J."/>
            <person name="Chang I."/>
            <person name="Jahn E."/>
            <person name="Kanomata Y."/>
            <person name="Wu J."/>
            <person name="Zeller M."/>
            <person name="Oakes M."/>
            <person name="Baldi P."/>
            <person name="Sandmeyer S."/>
        </authorList>
    </citation>
    <scope>NUCLEOTIDE SEQUENCE [LARGE SCALE GENOMIC DNA]</scope>
    <source>
        <strain evidence="7">CLIB89</strain>
        <strain evidence="9">CLIB89(W29)</strain>
    </source>
</reference>
<dbReference type="PANTHER" id="PTHR11096:SF1">
    <property type="entry name" value="RNA 3'-TERMINAL PHOSPHATE CYCLASE-LIKE PROTEIN"/>
    <property type="match status" value="1"/>
</dbReference>
<dbReference type="AlphaFoldDB" id="A0A1H6QBE5"/>
<dbReference type="OrthoDB" id="1911237at2759"/>
<evidence type="ECO:0000313" key="9">
    <source>
        <dbReference type="Proteomes" id="UP000182444"/>
    </source>
</evidence>
<dbReference type="eggNOG" id="KOG3980">
    <property type="taxonomic scope" value="Eukaryota"/>
</dbReference>
<comment type="subcellular location">
    <subcellularLocation>
        <location evidence="1">Nucleus</location>
        <location evidence="1">Nucleolus</location>
    </subcellularLocation>
</comment>
<dbReference type="Pfam" id="PF01137">
    <property type="entry name" value="RTC"/>
    <property type="match status" value="1"/>
</dbReference>
<dbReference type="InterPro" id="IPR037136">
    <property type="entry name" value="RNA3'_phos_cyclase_dom_sf"/>
</dbReference>
<proteinExistence type="inferred from homology"/>
<dbReference type="InterPro" id="IPR023797">
    <property type="entry name" value="RNA3'_phos_cyclase_dom"/>
</dbReference>
<dbReference type="GO" id="GO:0004521">
    <property type="term" value="F:RNA endonuclease activity"/>
    <property type="evidence" value="ECO:0007669"/>
    <property type="project" value="TreeGrafter"/>
</dbReference>
<dbReference type="EMBL" id="CP017553">
    <property type="protein sequence ID" value="AOW00287.1"/>
    <property type="molecule type" value="Genomic_DNA"/>
</dbReference>
<reference evidence="8 10" key="2">
    <citation type="submission" date="2018-07" db="EMBL/GenBank/DDBJ databases">
        <title>Draft Genome Assemblies for Five Robust Yarrowia lipolytica Strains Exhibiting High Lipid Production and Pentose Sugar Utilization and Sugar Alcohol Secretion from Undetoxified Lignocellulosic Biomass Hydrolysates.</title>
        <authorList>
            <consortium name="DOE Joint Genome Institute"/>
            <person name="Walker C."/>
            <person name="Ryu S."/>
            <person name="Na H."/>
            <person name="Zane M."/>
            <person name="LaButti K."/>
            <person name="Lipzen A."/>
            <person name="Haridas S."/>
            <person name="Barry K."/>
            <person name="Grigoriev I.V."/>
            <person name="Quarterman J."/>
            <person name="Slininger P."/>
            <person name="Dien B."/>
            <person name="Trinh C.T."/>
        </authorList>
    </citation>
    <scope>NUCLEOTIDE SEQUENCE [LARGE SCALE GENOMIC DNA]</scope>
    <source>
        <strain evidence="8 10">YB392</strain>
    </source>
</reference>
<dbReference type="InterPro" id="IPR016443">
    <property type="entry name" value="RNA3'_term_phos_cyc_type_2"/>
</dbReference>
<dbReference type="Proteomes" id="UP000182444">
    <property type="component" value="Chromosome 1A"/>
</dbReference>
<dbReference type="PROSITE" id="PS01287">
    <property type="entry name" value="RTC"/>
    <property type="match status" value="1"/>
</dbReference>
<dbReference type="InterPro" id="IPR036553">
    <property type="entry name" value="RPTC_insert"/>
</dbReference>
<evidence type="ECO:0000256" key="3">
    <source>
        <dbReference type="ARBA" id="ARBA00022517"/>
    </source>
</evidence>
<dbReference type="FunFam" id="3.30.360.20:FF:000004">
    <property type="entry name" value="18S rRNA biogenesis protein"/>
    <property type="match status" value="1"/>
</dbReference>
<accession>A0A1H6QBE5</accession>
<dbReference type="InterPro" id="IPR013791">
    <property type="entry name" value="RNA3'-term_phos_cycl_insert"/>
</dbReference>
<keyword evidence="3" id="KW-0690">Ribosome biogenesis</keyword>
<feature type="domain" description="RNA 3'-terminal phosphate cyclase insert" evidence="6">
    <location>
        <begin position="186"/>
        <end position="283"/>
    </location>
</feature>
<dbReference type="EMBL" id="KZ859012">
    <property type="protein sequence ID" value="RDW25129.1"/>
    <property type="molecule type" value="Genomic_DNA"/>
</dbReference>
<dbReference type="PANTHER" id="PTHR11096">
    <property type="entry name" value="RNA 3' TERMINAL PHOSPHATE CYCLASE"/>
    <property type="match status" value="1"/>
</dbReference>
<dbReference type="Proteomes" id="UP000256601">
    <property type="component" value="Unassembled WGS sequence"/>
</dbReference>
<organism evidence="7 9">
    <name type="scientific">Yarrowia lipolytica</name>
    <name type="common">Candida lipolytica</name>
    <dbReference type="NCBI Taxonomy" id="4952"/>
    <lineage>
        <taxon>Eukaryota</taxon>
        <taxon>Fungi</taxon>
        <taxon>Dikarya</taxon>
        <taxon>Ascomycota</taxon>
        <taxon>Saccharomycotina</taxon>
        <taxon>Dipodascomycetes</taxon>
        <taxon>Dipodascales</taxon>
        <taxon>Dipodascales incertae sedis</taxon>
        <taxon>Yarrowia</taxon>
    </lineage>
</organism>
<protein>
    <submittedName>
        <fullName evidence="8">RNA 3'-terminal phosphate cyclase domain-containing protein</fullName>
    </submittedName>
</protein>
<dbReference type="GO" id="GO:0005730">
    <property type="term" value="C:nucleolus"/>
    <property type="evidence" value="ECO:0007669"/>
    <property type="project" value="UniProtKB-SubCell"/>
</dbReference>
<name>A0A1H6QBE5_YARLL</name>
<feature type="domain" description="RNA 3'-terminal phosphate cyclase" evidence="5">
    <location>
        <begin position="10"/>
        <end position="337"/>
    </location>
</feature>
<evidence type="ECO:0000256" key="2">
    <source>
        <dbReference type="ARBA" id="ARBA00007089"/>
    </source>
</evidence>
<dbReference type="RefSeq" id="XP_499788.1">
    <property type="nucleotide sequence ID" value="XM_499788.1"/>
</dbReference>
<dbReference type="CDD" id="cd00875">
    <property type="entry name" value="RNA_Cyclase_Class_I"/>
    <property type="match status" value="1"/>
</dbReference>
<dbReference type="GO" id="GO:0000479">
    <property type="term" value="P:endonucleolytic cleavage of tricistronic rRNA transcript (SSU-rRNA, 5.8S rRNA, LSU-rRNA)"/>
    <property type="evidence" value="ECO:0007669"/>
    <property type="project" value="TreeGrafter"/>
</dbReference>
<gene>
    <name evidence="8" type="ORF">B0I71DRAFT_133188</name>
    <name evidence="7" type="ORF">YALI1_A05571g</name>
</gene>
<dbReference type="GeneID" id="2905922"/>
<dbReference type="KEGG" id="yli:2905922"/>
<dbReference type="InterPro" id="IPR000228">
    <property type="entry name" value="RNA3'_term_phos_cyc"/>
</dbReference>
<dbReference type="SUPFAM" id="SSF55205">
    <property type="entry name" value="EPT/RTPC-like"/>
    <property type="match status" value="1"/>
</dbReference>
<evidence type="ECO:0000256" key="4">
    <source>
        <dbReference type="ARBA" id="ARBA00023242"/>
    </source>
</evidence>
<dbReference type="InterPro" id="IPR013792">
    <property type="entry name" value="RNA3'P_cycl/enolpyr_Trfase_a/b"/>
</dbReference>
<dbReference type="NCBIfam" id="TIGR03400">
    <property type="entry name" value="18S_RNA_Rcl1p"/>
    <property type="match status" value="1"/>
</dbReference>
<sequence length="365" mass="39697">MSTAKKQTIHFSGHNNFRRRLVLATLSGMPVRIDKIRSDDVEPGVKDYEVSFLRLLESITNGSVFEISYTGTTVVFKPGIIVGGSVTHNCPLSRGVGYFIEPLLLLAPFGKKALTATLRGITSHSLDPSPDSIRTSVFPVMQKFGIERQELKIIQRGATPLGGGEVMLHLPHLVLHPKTLHATTTPTISKIRGIAYSCRVSPASVNRLIDGAREELRATGCETFIFSDVARGDESGKSPGFGIVLVGETRPGFCISAESVAVAGSIPEDLGRETAKKLIEEISRAGVFGRNQLDMAIIFMILGSGDVGRLVIGKQNIDERFVTLARDIKKFWGVEMRLKEDDENENEMICTVKGVGFVSASKKIA</sequence>
<keyword evidence="4" id="KW-0539">Nucleus</keyword>
<evidence type="ECO:0000259" key="5">
    <source>
        <dbReference type="Pfam" id="PF01137"/>
    </source>
</evidence>
<dbReference type="VEuPathDB" id="FungiDB:YALI0_A05555g"/>
<dbReference type="Pfam" id="PF05189">
    <property type="entry name" value="RTC_insert"/>
    <property type="match status" value="1"/>
</dbReference>